<comment type="similarity">
    <text evidence="6">Belongs to the ABC-4 integral membrane protein family.</text>
</comment>
<name>A0A345PEZ2_9BACI</name>
<dbReference type="Pfam" id="PF02687">
    <property type="entry name" value="FtsX"/>
    <property type="match status" value="1"/>
</dbReference>
<evidence type="ECO:0000256" key="1">
    <source>
        <dbReference type="ARBA" id="ARBA00004651"/>
    </source>
</evidence>
<dbReference type="InterPro" id="IPR003838">
    <property type="entry name" value="ABC3_permease_C"/>
</dbReference>
<evidence type="ECO:0000256" key="2">
    <source>
        <dbReference type="ARBA" id="ARBA00022475"/>
    </source>
</evidence>
<dbReference type="RefSeq" id="WP_114915867.1">
    <property type="nucleotide sequence ID" value="NZ_CP024848.1"/>
</dbReference>
<reference evidence="9" key="1">
    <citation type="submission" date="2017-11" db="EMBL/GenBank/DDBJ databases">
        <authorList>
            <person name="Zhu W."/>
        </authorList>
    </citation>
    <scope>NUCLEOTIDE SEQUENCE [LARGE SCALE GENOMIC DNA]</scope>
    <source>
        <strain evidence="9">160</strain>
    </source>
</reference>
<dbReference type="PANTHER" id="PTHR46795:SF3">
    <property type="entry name" value="ABC TRANSPORTER PERMEASE"/>
    <property type="match status" value="1"/>
</dbReference>
<sequence length="649" mass="72868">MSINQLILRNLRKNIRNYYLYVFALIFSVALYFAFVTLQYDPSMDEVEGGIKGAAAIRVGSILLITIVTVFLIYANNLFIKRRSKEIGLLQLVGLTKGKIFQILSIENMLLYFGSLLIGIFLGFSSSKLVMMILIKILDVEETAVLRFSSEALLQTIVVFAGIYAVILVMNAIFIKRQRILSLFNRASSREGKRRRVSIVEMIVGIIGLALISLGYYLSTKLFGGDFMMMEQLFIVMVIILASVIIGTYLFYKGSISFIFNLIRKKNEGYLTVNKVLSLSSIMFRMKSNSFLLTVITTVSALAIGLLSLTYISYYSIEKNADSNIIQDFSIPNLAHAAQFTKALEEEQIEYTRTEINLLNVNADISEIAGGLEELNLKDEDLLAPMVVIPENWVEEIVLAENESVFVNNNNALQAFLSFKETGKITLAGKNNTVELNFIGFKDKNVVPMRLTNGGLPIAVVDDAVYQQLAEDIDPSIQGEFSVHVGININDDREVKKADSIFQEQGISEWAGHESRIEYVKLQKQILGIGLFVVGFLGIAFLITSGCILYFKQMDESEEEKGSYTILRKLGFTKEDLLNGIKVKQTFNFGIPLLIGLCHSYFAVKSGWFFFGTELWTPMIIVMVLYTLLYSIFGMLSVSYSKRVISESL</sequence>
<feature type="transmembrane region" description="Helical" evidence="6">
    <location>
        <begin position="233"/>
        <end position="252"/>
    </location>
</feature>
<keyword evidence="4 6" id="KW-1133">Transmembrane helix</keyword>
<gene>
    <name evidence="8" type="ORF">CUC15_06420</name>
</gene>
<protein>
    <submittedName>
        <fullName evidence="8">Bacitracin ABC transporter permease</fullName>
    </submittedName>
</protein>
<keyword evidence="3 6" id="KW-0812">Transmembrane</keyword>
<dbReference type="InterPro" id="IPR052536">
    <property type="entry name" value="ABC-4_Integral_Memb_Prot"/>
</dbReference>
<feature type="transmembrane region" description="Helical" evidence="6">
    <location>
        <begin position="55"/>
        <end position="75"/>
    </location>
</feature>
<dbReference type="AlphaFoldDB" id="A0A345PEZ2"/>
<feature type="transmembrane region" description="Helical" evidence="6">
    <location>
        <begin position="196"/>
        <end position="218"/>
    </location>
</feature>
<accession>A0A345PEZ2</accession>
<dbReference type="Proteomes" id="UP000253908">
    <property type="component" value="Chromosome"/>
</dbReference>
<keyword evidence="6" id="KW-0813">Transport</keyword>
<proteinExistence type="inferred from homology"/>
<evidence type="ECO:0000256" key="5">
    <source>
        <dbReference type="ARBA" id="ARBA00023136"/>
    </source>
</evidence>
<dbReference type="PANTHER" id="PTHR46795">
    <property type="entry name" value="ABC TRANSPORTER PERMEASE-RELATED-RELATED"/>
    <property type="match status" value="1"/>
</dbReference>
<feature type="transmembrane region" description="Helical" evidence="6">
    <location>
        <begin position="616"/>
        <end position="638"/>
    </location>
</feature>
<organism evidence="8 9">
    <name type="scientific">Oceanobacillus zhaokaii</name>
    <dbReference type="NCBI Taxonomy" id="2052660"/>
    <lineage>
        <taxon>Bacteria</taxon>
        <taxon>Bacillati</taxon>
        <taxon>Bacillota</taxon>
        <taxon>Bacilli</taxon>
        <taxon>Bacillales</taxon>
        <taxon>Bacillaceae</taxon>
        <taxon>Oceanobacillus</taxon>
    </lineage>
</organism>
<evidence type="ECO:0000256" key="6">
    <source>
        <dbReference type="PIRNR" id="PIRNR018968"/>
    </source>
</evidence>
<dbReference type="KEGG" id="ocn:CUC15_06420"/>
<dbReference type="EMBL" id="CP024848">
    <property type="protein sequence ID" value="AXI08572.1"/>
    <property type="molecule type" value="Genomic_DNA"/>
</dbReference>
<keyword evidence="5 6" id="KW-0472">Membrane</keyword>
<comment type="subcellular location">
    <subcellularLocation>
        <location evidence="1 6">Cell membrane</location>
        <topology evidence="1 6">Multi-pass membrane protein</topology>
    </subcellularLocation>
</comment>
<evidence type="ECO:0000313" key="8">
    <source>
        <dbReference type="EMBL" id="AXI08572.1"/>
    </source>
</evidence>
<feature type="transmembrane region" description="Helical" evidence="6">
    <location>
        <begin position="18"/>
        <end position="35"/>
    </location>
</feature>
<dbReference type="GO" id="GO:0005886">
    <property type="term" value="C:plasma membrane"/>
    <property type="evidence" value="ECO:0007669"/>
    <property type="project" value="UniProtKB-SubCell"/>
</dbReference>
<feature type="transmembrane region" description="Helical" evidence="6">
    <location>
        <begin position="109"/>
        <end position="133"/>
    </location>
</feature>
<evidence type="ECO:0000256" key="3">
    <source>
        <dbReference type="ARBA" id="ARBA00022692"/>
    </source>
</evidence>
<dbReference type="GO" id="GO:0055085">
    <property type="term" value="P:transmembrane transport"/>
    <property type="evidence" value="ECO:0007669"/>
    <property type="project" value="UniProtKB-UniRule"/>
</dbReference>
<dbReference type="InterPro" id="IPR027022">
    <property type="entry name" value="ABC_permease_BceB-typ"/>
</dbReference>
<feature type="transmembrane region" description="Helical" evidence="6">
    <location>
        <begin position="291"/>
        <end position="314"/>
    </location>
</feature>
<feature type="transmembrane region" description="Helical" evidence="6">
    <location>
        <begin position="526"/>
        <end position="551"/>
    </location>
</feature>
<evidence type="ECO:0000313" key="9">
    <source>
        <dbReference type="Proteomes" id="UP000253908"/>
    </source>
</evidence>
<dbReference type="OrthoDB" id="1705903at2"/>
<evidence type="ECO:0000259" key="7">
    <source>
        <dbReference type="Pfam" id="PF02687"/>
    </source>
</evidence>
<dbReference type="PIRSF" id="PIRSF018968">
    <property type="entry name" value="ABC_permease_BceB"/>
    <property type="match status" value="1"/>
</dbReference>
<keyword evidence="2 6" id="KW-1003">Cell membrane</keyword>
<feature type="domain" description="ABC3 transporter permease C-terminal" evidence="7">
    <location>
        <begin position="60"/>
        <end position="172"/>
    </location>
</feature>
<evidence type="ECO:0000256" key="4">
    <source>
        <dbReference type="ARBA" id="ARBA00022989"/>
    </source>
</evidence>
<keyword evidence="9" id="KW-1185">Reference proteome</keyword>
<feature type="transmembrane region" description="Helical" evidence="6">
    <location>
        <begin position="587"/>
        <end position="604"/>
    </location>
</feature>
<feature type="transmembrane region" description="Helical" evidence="6">
    <location>
        <begin position="153"/>
        <end position="175"/>
    </location>
</feature>